<keyword evidence="4" id="KW-1185">Reference proteome</keyword>
<feature type="compositionally biased region" description="Low complexity" evidence="1">
    <location>
        <begin position="43"/>
        <end position="109"/>
    </location>
</feature>
<feature type="compositionally biased region" description="Low complexity" evidence="1">
    <location>
        <begin position="246"/>
        <end position="256"/>
    </location>
</feature>
<dbReference type="GeneID" id="66985759"/>
<keyword evidence="2" id="KW-1133">Transmembrane helix</keyword>
<feature type="region of interest" description="Disordered" evidence="1">
    <location>
        <begin position="271"/>
        <end position="305"/>
    </location>
</feature>
<feature type="region of interest" description="Disordered" evidence="1">
    <location>
        <begin position="1"/>
        <end position="109"/>
    </location>
</feature>
<evidence type="ECO:0000256" key="1">
    <source>
        <dbReference type="SAM" id="MobiDB-lite"/>
    </source>
</evidence>
<reference evidence="3" key="1">
    <citation type="submission" date="2021-01" db="EMBL/GenBank/DDBJ databases">
        <authorList>
            <consortium name="Aspergillus chevalieri M1 genome sequencing consortium"/>
            <person name="Kazuki M."/>
            <person name="Futagami T."/>
        </authorList>
    </citation>
    <scope>NUCLEOTIDE SEQUENCE</scope>
    <source>
        <strain evidence="3">M1</strain>
    </source>
</reference>
<organism evidence="3 4">
    <name type="scientific">Aspergillus chevalieri</name>
    <name type="common">Eurotium chevalieri</name>
    <dbReference type="NCBI Taxonomy" id="182096"/>
    <lineage>
        <taxon>Eukaryota</taxon>
        <taxon>Fungi</taxon>
        <taxon>Dikarya</taxon>
        <taxon>Ascomycota</taxon>
        <taxon>Pezizomycotina</taxon>
        <taxon>Eurotiomycetes</taxon>
        <taxon>Eurotiomycetidae</taxon>
        <taxon>Eurotiales</taxon>
        <taxon>Aspergillaceae</taxon>
        <taxon>Aspergillus</taxon>
        <taxon>Aspergillus subgen. Aspergillus</taxon>
    </lineage>
</organism>
<dbReference type="Proteomes" id="UP000637239">
    <property type="component" value="Chromosome 7"/>
</dbReference>
<feature type="compositionally biased region" description="Low complexity" evidence="1">
    <location>
        <begin position="338"/>
        <end position="359"/>
    </location>
</feature>
<keyword evidence="2" id="KW-0812">Transmembrane</keyword>
<name>A0A7R7ZS44_ASPCH</name>
<keyword evidence="2" id="KW-0472">Membrane</keyword>
<dbReference type="KEGG" id="ache:ACHE_70244S"/>
<evidence type="ECO:0000313" key="4">
    <source>
        <dbReference type="Proteomes" id="UP000637239"/>
    </source>
</evidence>
<proteinExistence type="predicted"/>
<feature type="region of interest" description="Disordered" evidence="1">
    <location>
        <begin position="324"/>
        <end position="365"/>
    </location>
</feature>
<dbReference type="RefSeq" id="XP_043139923.1">
    <property type="nucleotide sequence ID" value="XM_043282556.1"/>
</dbReference>
<gene>
    <name evidence="3" type="ORF">ACHE_70244S</name>
</gene>
<feature type="region of interest" description="Disordered" evidence="1">
    <location>
        <begin position="170"/>
        <end position="256"/>
    </location>
</feature>
<feature type="compositionally biased region" description="Low complexity" evidence="1">
    <location>
        <begin position="1"/>
        <end position="22"/>
    </location>
</feature>
<dbReference type="EMBL" id="AP024422">
    <property type="protein sequence ID" value="BCR91401.1"/>
    <property type="molecule type" value="Genomic_DNA"/>
</dbReference>
<feature type="compositionally biased region" description="Low complexity" evidence="1">
    <location>
        <begin position="170"/>
        <end position="202"/>
    </location>
</feature>
<feature type="transmembrane region" description="Helical" evidence="2">
    <location>
        <begin position="113"/>
        <end position="135"/>
    </location>
</feature>
<evidence type="ECO:0000313" key="3">
    <source>
        <dbReference type="EMBL" id="BCR91401.1"/>
    </source>
</evidence>
<accession>A0A7R7ZS44</accession>
<sequence length="426" mass="44578">MNTGMATTTTTDTENAAGTRTTQPQAGTVWSIPGGISGPLPSPALLGTPSRPHVTTTTGNSSTSTSAHSTISITSFSSSTTSTLSSSEQTESTSSSPDSNLNTSNSSSGSNKALIGGVGGILALVIILAVIFVLFCRRKKKKRRFTLLAWHGPQHGHDRENGAVIAAAGVGSAGPASSSPAQPTPISITLPTTTTTSTSSPTFNANTPNSATRLLRTPTLPSPAPSFTFSSSEQRHRHPLSPIPSIPSNSSLHSTLSSKHDMALGIEPDLGIHPALRGTNRETQTERTIETGTATKPETTPELGDTGFYRQRAELATYSQSELINIPPERRHPHFTASSPSPTSLPNSNSNSPPQTTRTSRSRTKIITPDGVLLSANFERLPGCEDYATSFAQHFDGLGIQLVEEEILPAYACDAIEGEGVRADGG</sequence>
<reference evidence="3" key="2">
    <citation type="submission" date="2021-02" db="EMBL/GenBank/DDBJ databases">
        <title>Aspergillus chevalieri M1 genome sequence.</title>
        <authorList>
            <person name="Kadooka C."/>
            <person name="Mori K."/>
            <person name="Futagami T."/>
        </authorList>
    </citation>
    <scope>NUCLEOTIDE SEQUENCE</scope>
    <source>
        <strain evidence="3">M1</strain>
    </source>
</reference>
<dbReference type="AlphaFoldDB" id="A0A7R7ZS44"/>
<evidence type="ECO:0000256" key="2">
    <source>
        <dbReference type="SAM" id="Phobius"/>
    </source>
</evidence>
<feature type="compositionally biased region" description="Basic and acidic residues" evidence="1">
    <location>
        <begin position="279"/>
        <end position="289"/>
    </location>
</feature>
<protein>
    <submittedName>
        <fullName evidence="3">Uncharacterized protein</fullName>
    </submittedName>
</protein>
<feature type="compositionally biased region" description="Polar residues" evidence="1">
    <location>
        <begin position="203"/>
        <end position="212"/>
    </location>
</feature>